<sequence>MTSPRHDSTDRERFDVRWTPEGGVPRAAIFESRDGGWIRVQFEWTGERWRELERERVTEVGCFGDGCEWVTPDTLRPRLEGSDDG</sequence>
<gene>
    <name evidence="1" type="ORF">OB955_04875</name>
</gene>
<protein>
    <submittedName>
        <fullName evidence="1">Uncharacterized protein</fullName>
    </submittedName>
</protein>
<organism evidence="1 2">
    <name type="scientific">Natronoglomus mannanivorans</name>
    <dbReference type="NCBI Taxonomy" id="2979990"/>
    <lineage>
        <taxon>Archaea</taxon>
        <taxon>Methanobacteriati</taxon>
        <taxon>Methanobacteriota</taxon>
        <taxon>Stenosarchaea group</taxon>
        <taxon>Halobacteria</taxon>
        <taxon>Halobacteriales</taxon>
        <taxon>Natrialbaceae</taxon>
        <taxon>Natronoglomus</taxon>
    </lineage>
</organism>
<dbReference type="Proteomes" id="UP001320972">
    <property type="component" value="Unassembled WGS sequence"/>
</dbReference>
<dbReference type="EMBL" id="JAOPKB010000002">
    <property type="protein sequence ID" value="MCU4972067.1"/>
    <property type="molecule type" value="Genomic_DNA"/>
</dbReference>
<comment type="caution">
    <text evidence="1">The sequence shown here is derived from an EMBL/GenBank/DDBJ whole genome shotgun (WGS) entry which is preliminary data.</text>
</comment>
<evidence type="ECO:0000313" key="1">
    <source>
        <dbReference type="EMBL" id="MCU4972067.1"/>
    </source>
</evidence>
<evidence type="ECO:0000313" key="2">
    <source>
        <dbReference type="Proteomes" id="UP001320972"/>
    </source>
</evidence>
<proteinExistence type="predicted"/>
<name>A0ABT2QAW0_9EURY</name>
<accession>A0ABT2QAW0</accession>
<dbReference type="RefSeq" id="WP_338007148.1">
    <property type="nucleotide sequence ID" value="NZ_JAOPKB010000002.1"/>
</dbReference>
<keyword evidence="2" id="KW-1185">Reference proteome</keyword>
<reference evidence="1 2" key="1">
    <citation type="submission" date="2022-09" db="EMBL/GenBank/DDBJ databases">
        <title>Enrichment on poylsaccharides allowed isolation of novel metabolic and taxonomic groups of Haloarchaea.</title>
        <authorList>
            <person name="Sorokin D.Y."/>
            <person name="Elcheninov A.G."/>
            <person name="Khizhniak T.V."/>
            <person name="Kolganova T.V."/>
            <person name="Kublanov I.V."/>
        </authorList>
    </citation>
    <scope>NUCLEOTIDE SEQUENCE [LARGE SCALE GENOMIC DNA]</scope>
    <source>
        <strain evidence="1 2">AArc-m2/3/4</strain>
    </source>
</reference>